<dbReference type="KEGG" id="sphk:SKP52_10840"/>
<keyword evidence="1" id="KW-0732">Signal</keyword>
<dbReference type="Proteomes" id="UP000030907">
    <property type="component" value="Chromosome"/>
</dbReference>
<dbReference type="HOGENOM" id="CLU_114847_1_0_5"/>
<organism evidence="2 3">
    <name type="scientific">Sphingopyxis fribergensis</name>
    <dbReference type="NCBI Taxonomy" id="1515612"/>
    <lineage>
        <taxon>Bacteria</taxon>
        <taxon>Pseudomonadati</taxon>
        <taxon>Pseudomonadota</taxon>
        <taxon>Alphaproteobacteria</taxon>
        <taxon>Sphingomonadales</taxon>
        <taxon>Sphingomonadaceae</taxon>
        <taxon>Sphingopyxis</taxon>
    </lineage>
</organism>
<accession>A0A0A7PGE3</accession>
<keyword evidence="3" id="KW-1185">Reference proteome</keyword>
<dbReference type="EMBL" id="CP009122">
    <property type="protein sequence ID" value="AJA09070.1"/>
    <property type="molecule type" value="Genomic_DNA"/>
</dbReference>
<dbReference type="RefSeq" id="WP_039574664.1">
    <property type="nucleotide sequence ID" value="NZ_CP009122.1"/>
</dbReference>
<proteinExistence type="predicted"/>
<protein>
    <submittedName>
        <fullName evidence="2">Conserved Putative secreted protein</fullName>
    </submittedName>
</protein>
<feature type="signal peptide" evidence="1">
    <location>
        <begin position="1"/>
        <end position="20"/>
    </location>
</feature>
<dbReference type="OrthoDB" id="7376020at2"/>
<feature type="chain" id="PRO_5002043954" evidence="1">
    <location>
        <begin position="21"/>
        <end position="176"/>
    </location>
</feature>
<gene>
    <name evidence="2" type="ORF">SKP52_10840</name>
</gene>
<evidence type="ECO:0000313" key="3">
    <source>
        <dbReference type="Proteomes" id="UP000030907"/>
    </source>
</evidence>
<dbReference type="AlphaFoldDB" id="A0A0A7PGE3"/>
<evidence type="ECO:0000313" key="2">
    <source>
        <dbReference type="EMBL" id="AJA09070.1"/>
    </source>
</evidence>
<reference evidence="2 3" key="1">
    <citation type="journal article" date="2015" name="Int. J. Syst. Evol. Microbiol.">
        <title>Description of Sphingopyxis fribergensis sp. nov. - a soil bacterium with the ability to degrade styrene and phenylacetic acid.</title>
        <authorList>
            <person name="Oelschlagel M."/>
            <person name="Ruckert C."/>
            <person name="Kalinowski J."/>
            <person name="Schmidt G."/>
            <person name="Schlomann M."/>
            <person name="Tischler D."/>
        </authorList>
    </citation>
    <scope>NUCLEOTIDE SEQUENCE [LARGE SCALE GENOMIC DNA]</scope>
    <source>
        <strain evidence="2 3">Kp5.2</strain>
    </source>
</reference>
<dbReference type="STRING" id="1515612.SKP52_10840"/>
<sequence length="176" mass="18760">MRVRIIAISMAALSPVTASAAPAEKSETACLAAPALSPEIADWARNASSKTIYAYGDDLGADWSPLGPARTALPLHKFESLRYGIAPERKPDVFKFGGMIPIEVKKPGRLIVALDAGAWIDLIRDGAVVKSLAHGHGPACSGIRKMVEYDVTQGRYQLQIVNAPTASIHAMAVLRD</sequence>
<name>A0A0A7PGE3_9SPHN</name>
<evidence type="ECO:0000256" key="1">
    <source>
        <dbReference type="SAM" id="SignalP"/>
    </source>
</evidence>